<dbReference type="RefSeq" id="WP_148919009.1">
    <property type="nucleotide sequence ID" value="NZ_VTAV01000005.1"/>
</dbReference>
<feature type="compositionally biased region" description="Low complexity" evidence="1">
    <location>
        <begin position="183"/>
        <end position="192"/>
    </location>
</feature>
<gene>
    <name evidence="3" type="ORF">FXV77_09565</name>
</gene>
<proteinExistence type="predicted"/>
<feature type="transmembrane region" description="Helical" evidence="2">
    <location>
        <begin position="143"/>
        <end position="160"/>
    </location>
</feature>
<reference evidence="3 4" key="1">
    <citation type="submission" date="2019-08" db="EMBL/GenBank/DDBJ databases">
        <title>Phlebobacter frassis gen. nov. sp. nov., a new member of family Sphingobacteriaceae isolated from sand fly rearing media.</title>
        <authorList>
            <person name="Kakumanu M.L."/>
            <person name="Marayati B.F."/>
            <person name="Wada-Katsumata A."/>
            <person name="Wasserberg G."/>
            <person name="Schal C."/>
            <person name="Apperson C.S."/>
            <person name="Ponnusamy L."/>
        </authorList>
    </citation>
    <scope>NUCLEOTIDE SEQUENCE [LARGE SCALE GENOMIC DNA]</scope>
    <source>
        <strain evidence="3 4">SSI9</strain>
    </source>
</reference>
<dbReference type="AlphaFoldDB" id="A0A5D4H6B2"/>
<evidence type="ECO:0000313" key="4">
    <source>
        <dbReference type="Proteomes" id="UP000322362"/>
    </source>
</evidence>
<sequence>MNIEKTNNWKLMKSFLKKRRKDPWANPSYVLYFLIVIVLVGTFGVLKDIIEMQWCWFCGFDDIKVKNFSFNVTNISLSLVTASVIDLIFITKKTVRGESAETDELRIESIKKSIRIFGLGSLIVTFVIWIIVNNFIAENIIKIILSIICLLFSYFIWWISSVRNKILHDRFNPFNTLGKERTNNSGPENPNGGREEGATLSGNITDFKVD</sequence>
<evidence type="ECO:0000313" key="3">
    <source>
        <dbReference type="EMBL" id="TYR36157.1"/>
    </source>
</evidence>
<accession>A0A5D4H6B2</accession>
<comment type="caution">
    <text evidence="3">The sequence shown here is derived from an EMBL/GenBank/DDBJ whole genome shotgun (WGS) entry which is preliminary data.</text>
</comment>
<protein>
    <submittedName>
        <fullName evidence="3">Uncharacterized protein</fullName>
    </submittedName>
</protein>
<dbReference type="Proteomes" id="UP000322362">
    <property type="component" value="Unassembled WGS sequence"/>
</dbReference>
<feature type="region of interest" description="Disordered" evidence="1">
    <location>
        <begin position="178"/>
        <end position="210"/>
    </location>
</feature>
<feature type="transmembrane region" description="Helical" evidence="2">
    <location>
        <begin position="116"/>
        <end position="137"/>
    </location>
</feature>
<evidence type="ECO:0000256" key="1">
    <source>
        <dbReference type="SAM" id="MobiDB-lite"/>
    </source>
</evidence>
<keyword evidence="2" id="KW-0812">Transmembrane</keyword>
<keyword evidence="4" id="KW-1185">Reference proteome</keyword>
<dbReference type="EMBL" id="VTAV01000005">
    <property type="protein sequence ID" value="TYR36157.1"/>
    <property type="molecule type" value="Genomic_DNA"/>
</dbReference>
<feature type="transmembrane region" description="Helical" evidence="2">
    <location>
        <begin position="29"/>
        <end position="50"/>
    </location>
</feature>
<organism evidence="3 4">
    <name type="scientific">Sphingobacterium phlebotomi</name>
    <dbReference type="NCBI Taxonomy" id="2605433"/>
    <lineage>
        <taxon>Bacteria</taxon>
        <taxon>Pseudomonadati</taxon>
        <taxon>Bacteroidota</taxon>
        <taxon>Sphingobacteriia</taxon>
        <taxon>Sphingobacteriales</taxon>
        <taxon>Sphingobacteriaceae</taxon>
        <taxon>Sphingobacterium</taxon>
    </lineage>
</organism>
<feature type="transmembrane region" description="Helical" evidence="2">
    <location>
        <begin position="70"/>
        <end position="90"/>
    </location>
</feature>
<evidence type="ECO:0000256" key="2">
    <source>
        <dbReference type="SAM" id="Phobius"/>
    </source>
</evidence>
<keyword evidence="2" id="KW-1133">Transmembrane helix</keyword>
<name>A0A5D4H6B2_9SPHI</name>
<keyword evidence="2" id="KW-0472">Membrane</keyword>